<dbReference type="Pfam" id="PF16275">
    <property type="entry name" value="SF1-HH"/>
    <property type="match status" value="1"/>
</dbReference>
<keyword evidence="12" id="KW-1133">Transmembrane helix</keyword>
<evidence type="ECO:0000256" key="5">
    <source>
        <dbReference type="ARBA" id="ARBA00022771"/>
    </source>
</evidence>
<feature type="region of interest" description="Disordered" evidence="11">
    <location>
        <begin position="883"/>
        <end position="909"/>
    </location>
</feature>
<dbReference type="InterPro" id="IPR045071">
    <property type="entry name" value="BBP-like"/>
</dbReference>
<dbReference type="PROSITE" id="PS50084">
    <property type="entry name" value="KH_TYPE_1"/>
    <property type="match status" value="1"/>
</dbReference>
<dbReference type="Gene3D" id="4.10.60.10">
    <property type="entry name" value="Zinc finger, CCHC-type"/>
    <property type="match status" value="1"/>
</dbReference>
<dbReference type="GO" id="GO:0005634">
    <property type="term" value="C:nucleus"/>
    <property type="evidence" value="ECO:0007669"/>
    <property type="project" value="UniProtKB-SubCell"/>
</dbReference>
<proteinExistence type="inferred from homology"/>
<dbReference type="SMART" id="SM00343">
    <property type="entry name" value="ZnF_C2HC"/>
    <property type="match status" value="2"/>
</dbReference>
<dbReference type="Pfam" id="PF00076">
    <property type="entry name" value="RRM_1"/>
    <property type="match status" value="1"/>
</dbReference>
<dbReference type="GO" id="GO:0008380">
    <property type="term" value="P:RNA splicing"/>
    <property type="evidence" value="ECO:0007669"/>
    <property type="project" value="UniProtKB-KW"/>
</dbReference>
<sequence>MLNKSKVSVALPNLVVYIVANILMLYVSGFMEEFLVAADVTTIPPANVAILKRQHSYHSSYAPSVRRSEAESHPDSSYEASGPHSHNEYASAASNAQHEDLNNESAHTCFYPRIDNTPQQCIIDFGSGFHPKYRISREDCDPQKEFVTGTNGEAVSGLAPDSNVDASGEREGIGGWFSEEGQQEDVTFLREERAGIGGWISDSAENFKEESVLSNSQRDDTSEINNQPLQASGDSSDKHASSVASTARRRRSRWEPQTPESGEGQEASESGGKRRRSRWAAEERKPLIQLPDFVKELTGGMELDPEVQALNIKLLDVGKKLQTGQVVEEREDGMRSPSPEPVYDNFGTRFNTRECRGRERLILERQEIISELLRRNPAYKPPLDYRPPKLYRKLFIPLREYPGYNFMGLIIGPRGNTQKRMERETGAKIVIRGKGSAKEGRLAQKRDMRPDPGENEELHVLVEADNADSLERAVGMVEKLLVPVDEGLNEHKKAQLRELAALNGTVREDEVCRLCGEPGHRQYTCSARNSIFKSDVLCRICGDGGHPTIDCPKKSSSPSKMDDEYKSFLAELGGGKGSRSKVGACDVGSSVQSGTILALPGSQGGNPLLLSSGVGPRSGGTAVVPTLRKDGDDLSVYVGYLPLSIDDDGLIRLFSPFGKIDDLKLIKDRVTGVSKGYGFVKFCDSAAATQAVLHMNGYRVDGKALAVRIAGKPPSATGAQAMSVHQQQQPQQEQQQLPKLLLPSPLGLMGPPPPWNTQQALSHQPHGPVPFVSLQGSAPLPPHGGPYANAVLQQSHLSIAPGVGSQGPPGSITSPPPGISGPQGSMKMVPRQMGLLTGESPRSSSSSPLPGAYYGAPPPSTAAAPSSESSALPPWALAINTITSSAPPTAQQSGGMESEYEKFISEMGR</sequence>
<feature type="region of interest" description="Disordered" evidence="11">
    <location>
        <begin position="716"/>
        <end position="735"/>
    </location>
</feature>
<dbReference type="PROSITE" id="PS50102">
    <property type="entry name" value="RRM"/>
    <property type="match status" value="1"/>
</dbReference>
<protein>
    <recommendedName>
        <fullName evidence="13">RRM domain-containing protein</fullName>
    </recommendedName>
</protein>
<feature type="region of interest" description="Disordered" evidence="11">
    <location>
        <begin position="62"/>
        <end position="98"/>
    </location>
</feature>
<feature type="compositionally biased region" description="Low complexity" evidence="11">
    <location>
        <begin position="726"/>
        <end position="735"/>
    </location>
</feature>
<dbReference type="InterPro" id="IPR036612">
    <property type="entry name" value="KH_dom_type_1_sf"/>
</dbReference>
<accession>A0A9D4UUA5</accession>
<feature type="region of interest" description="Disordered" evidence="11">
    <location>
        <begin position="207"/>
        <end position="280"/>
    </location>
</feature>
<evidence type="ECO:0000256" key="10">
    <source>
        <dbReference type="PROSITE-ProRule" id="PRU00176"/>
    </source>
</evidence>
<evidence type="ECO:0000256" key="9">
    <source>
        <dbReference type="ARBA" id="ARBA00023242"/>
    </source>
</evidence>
<comment type="caution">
    <text evidence="14">The sequence shown here is derived from an EMBL/GenBank/DDBJ whole genome shotgun (WGS) entry which is preliminary data.</text>
</comment>
<feature type="compositionally biased region" description="Low complexity" evidence="11">
    <location>
        <begin position="840"/>
        <end position="871"/>
    </location>
</feature>
<keyword evidence="6" id="KW-0862">Zinc</keyword>
<feature type="transmembrane region" description="Helical" evidence="12">
    <location>
        <begin position="7"/>
        <end position="27"/>
    </location>
</feature>
<keyword evidence="4" id="KW-0479">Metal-binding</keyword>
<feature type="compositionally biased region" description="Polar residues" evidence="11">
    <location>
        <begin position="883"/>
        <end position="895"/>
    </location>
</feature>
<dbReference type="InterPro" id="IPR036875">
    <property type="entry name" value="Znf_CCHC_sf"/>
</dbReference>
<dbReference type="Gene3D" id="6.10.140.1790">
    <property type="match status" value="1"/>
</dbReference>
<evidence type="ECO:0000256" key="7">
    <source>
        <dbReference type="ARBA" id="ARBA00022884"/>
    </source>
</evidence>
<feature type="region of interest" description="Disordered" evidence="11">
    <location>
        <begin position="799"/>
        <end position="871"/>
    </location>
</feature>
<evidence type="ECO:0000313" key="15">
    <source>
        <dbReference type="Proteomes" id="UP000886520"/>
    </source>
</evidence>
<evidence type="ECO:0000259" key="13">
    <source>
        <dbReference type="PROSITE" id="PS50102"/>
    </source>
</evidence>
<evidence type="ECO:0000256" key="12">
    <source>
        <dbReference type="SAM" id="Phobius"/>
    </source>
</evidence>
<dbReference type="EMBL" id="JABFUD020000011">
    <property type="protein sequence ID" value="KAI5073996.1"/>
    <property type="molecule type" value="Genomic_DNA"/>
</dbReference>
<dbReference type="InterPro" id="IPR047086">
    <property type="entry name" value="SF1-HH_sf"/>
</dbReference>
<comment type="subcellular location">
    <subcellularLocation>
        <location evidence="1">Nucleus</location>
    </subcellularLocation>
</comment>
<keyword evidence="8" id="KW-0508">mRNA splicing</keyword>
<keyword evidence="12" id="KW-0472">Membrane</keyword>
<dbReference type="SUPFAM" id="SSF54928">
    <property type="entry name" value="RNA-binding domain, RBD"/>
    <property type="match status" value="1"/>
</dbReference>
<dbReference type="SUPFAM" id="SSF57756">
    <property type="entry name" value="Retrovirus zinc finger-like domains"/>
    <property type="match status" value="1"/>
</dbReference>
<feature type="region of interest" description="Disordered" evidence="11">
    <location>
        <begin position="327"/>
        <end position="348"/>
    </location>
</feature>
<evidence type="ECO:0000256" key="1">
    <source>
        <dbReference type="ARBA" id="ARBA00004123"/>
    </source>
</evidence>
<dbReference type="Pfam" id="PF22675">
    <property type="entry name" value="KH-I_KHDC4-BBP"/>
    <property type="match status" value="1"/>
</dbReference>
<dbReference type="Gene3D" id="3.30.1370.10">
    <property type="entry name" value="K Homology domain, type 1"/>
    <property type="match status" value="1"/>
</dbReference>
<feature type="region of interest" description="Disordered" evidence="11">
    <location>
        <begin position="434"/>
        <end position="453"/>
    </location>
</feature>
<dbReference type="Gene3D" id="3.30.70.330">
    <property type="match status" value="1"/>
</dbReference>
<dbReference type="InterPro" id="IPR032570">
    <property type="entry name" value="SF1-HH"/>
</dbReference>
<gene>
    <name evidence="14" type="ORF">GOP47_0012009</name>
</gene>
<feature type="compositionally biased region" description="Polar residues" evidence="11">
    <location>
        <begin position="223"/>
        <end position="234"/>
    </location>
</feature>
<dbReference type="SMART" id="SM00322">
    <property type="entry name" value="KH"/>
    <property type="match status" value="1"/>
</dbReference>
<feature type="compositionally biased region" description="Low complexity" evidence="11">
    <location>
        <begin position="260"/>
        <end position="270"/>
    </location>
</feature>
<dbReference type="InterPro" id="IPR004087">
    <property type="entry name" value="KH_dom"/>
</dbReference>
<keyword evidence="5" id="KW-0863">Zinc-finger</keyword>
<reference evidence="14" key="1">
    <citation type="submission" date="2021-01" db="EMBL/GenBank/DDBJ databases">
        <title>Adiantum capillus-veneris genome.</title>
        <authorList>
            <person name="Fang Y."/>
            <person name="Liao Q."/>
        </authorList>
    </citation>
    <scope>NUCLEOTIDE SEQUENCE</scope>
    <source>
        <strain evidence="14">H3</strain>
        <tissue evidence="14">Leaf</tissue>
    </source>
</reference>
<evidence type="ECO:0000256" key="3">
    <source>
        <dbReference type="ARBA" id="ARBA00022664"/>
    </source>
</evidence>
<evidence type="ECO:0000256" key="2">
    <source>
        <dbReference type="ARBA" id="ARBA00010382"/>
    </source>
</evidence>
<evidence type="ECO:0000256" key="6">
    <source>
        <dbReference type="ARBA" id="ARBA00022833"/>
    </source>
</evidence>
<dbReference type="SMART" id="SM00360">
    <property type="entry name" value="RRM"/>
    <property type="match status" value="1"/>
</dbReference>
<dbReference type="InterPro" id="IPR001878">
    <property type="entry name" value="Znf_CCHC"/>
</dbReference>
<dbReference type="GO" id="GO:0003729">
    <property type="term" value="F:mRNA binding"/>
    <property type="evidence" value="ECO:0007669"/>
    <property type="project" value="TreeGrafter"/>
</dbReference>
<feature type="compositionally biased region" description="Basic and acidic residues" evidence="11">
    <location>
        <begin position="66"/>
        <end position="76"/>
    </location>
</feature>
<dbReference type="GO" id="GO:0048024">
    <property type="term" value="P:regulation of mRNA splicing, via spliceosome"/>
    <property type="evidence" value="ECO:0007669"/>
    <property type="project" value="TreeGrafter"/>
</dbReference>
<dbReference type="AlphaFoldDB" id="A0A9D4UUA5"/>
<comment type="similarity">
    <text evidence="2">Belongs to the BBP/SF1 family.</text>
</comment>
<feature type="region of interest" description="Disordered" evidence="11">
    <location>
        <begin position="743"/>
        <end position="769"/>
    </location>
</feature>
<dbReference type="GO" id="GO:0006397">
    <property type="term" value="P:mRNA processing"/>
    <property type="evidence" value="ECO:0007669"/>
    <property type="project" value="UniProtKB-KW"/>
</dbReference>
<dbReference type="OrthoDB" id="10021397at2759"/>
<feature type="domain" description="RRM" evidence="13">
    <location>
        <begin position="634"/>
        <end position="712"/>
    </location>
</feature>
<evidence type="ECO:0000256" key="11">
    <source>
        <dbReference type="SAM" id="MobiDB-lite"/>
    </source>
</evidence>
<dbReference type="PANTHER" id="PTHR11208">
    <property type="entry name" value="RNA-BINDING PROTEIN RELATED"/>
    <property type="match status" value="1"/>
</dbReference>
<feature type="compositionally biased region" description="Basic and acidic residues" evidence="11">
    <location>
        <begin position="207"/>
        <end position="221"/>
    </location>
</feature>
<dbReference type="FunFam" id="3.30.1370.10:FF:000047">
    <property type="entry name" value="splicing factor-like protein 1"/>
    <property type="match status" value="1"/>
</dbReference>
<dbReference type="InterPro" id="IPR055256">
    <property type="entry name" value="KH_1_KHDC4/BBP-like"/>
</dbReference>
<evidence type="ECO:0000256" key="8">
    <source>
        <dbReference type="ARBA" id="ARBA00023187"/>
    </source>
</evidence>
<dbReference type="GO" id="GO:0008270">
    <property type="term" value="F:zinc ion binding"/>
    <property type="evidence" value="ECO:0007669"/>
    <property type="project" value="UniProtKB-KW"/>
</dbReference>
<dbReference type="InterPro" id="IPR012677">
    <property type="entry name" value="Nucleotide-bd_a/b_plait_sf"/>
</dbReference>
<dbReference type="CDD" id="cd02395">
    <property type="entry name" value="KH-I_BBP"/>
    <property type="match status" value="1"/>
</dbReference>
<keyword evidence="9" id="KW-0539">Nucleus</keyword>
<keyword evidence="3" id="KW-0507">mRNA processing</keyword>
<evidence type="ECO:0000313" key="14">
    <source>
        <dbReference type="EMBL" id="KAI5073996.1"/>
    </source>
</evidence>
<dbReference type="InterPro" id="IPR000504">
    <property type="entry name" value="RRM_dom"/>
</dbReference>
<dbReference type="Proteomes" id="UP000886520">
    <property type="component" value="Chromosome 11"/>
</dbReference>
<keyword evidence="15" id="KW-1185">Reference proteome</keyword>
<keyword evidence="7 10" id="KW-0694">RNA-binding</keyword>
<dbReference type="PANTHER" id="PTHR11208:SF45">
    <property type="entry name" value="SPLICING FACTOR 1"/>
    <property type="match status" value="1"/>
</dbReference>
<evidence type="ECO:0000256" key="4">
    <source>
        <dbReference type="ARBA" id="ARBA00022723"/>
    </source>
</evidence>
<keyword evidence="12" id="KW-0812">Transmembrane</keyword>
<name>A0A9D4UUA5_ADICA</name>
<feature type="compositionally biased region" description="Basic and acidic residues" evidence="11">
    <location>
        <begin position="436"/>
        <end position="453"/>
    </location>
</feature>
<organism evidence="14 15">
    <name type="scientific">Adiantum capillus-veneris</name>
    <name type="common">Maidenhair fern</name>
    <dbReference type="NCBI Taxonomy" id="13818"/>
    <lineage>
        <taxon>Eukaryota</taxon>
        <taxon>Viridiplantae</taxon>
        <taxon>Streptophyta</taxon>
        <taxon>Embryophyta</taxon>
        <taxon>Tracheophyta</taxon>
        <taxon>Polypodiopsida</taxon>
        <taxon>Polypodiidae</taxon>
        <taxon>Polypodiales</taxon>
        <taxon>Pteridineae</taxon>
        <taxon>Pteridaceae</taxon>
        <taxon>Vittarioideae</taxon>
        <taxon>Adiantum</taxon>
    </lineage>
</organism>
<feature type="compositionally biased region" description="Basic and acidic residues" evidence="11">
    <location>
        <begin position="899"/>
        <end position="909"/>
    </location>
</feature>
<dbReference type="InterPro" id="IPR035979">
    <property type="entry name" value="RBD_domain_sf"/>
</dbReference>
<dbReference type="SUPFAM" id="SSF54791">
    <property type="entry name" value="Eukaryotic type KH-domain (KH-domain type I)"/>
    <property type="match status" value="1"/>
</dbReference>